<protein>
    <recommendedName>
        <fullName evidence="1">diguanylate cyclase</fullName>
        <ecNumber evidence="1">2.7.7.65</ecNumber>
    </recommendedName>
</protein>
<evidence type="ECO:0000256" key="3">
    <source>
        <dbReference type="PROSITE-ProRule" id="PRU00169"/>
    </source>
</evidence>
<accession>A0ABT8THD4</accession>
<dbReference type="GO" id="GO:0052621">
    <property type="term" value="F:diguanylate cyclase activity"/>
    <property type="evidence" value="ECO:0007669"/>
    <property type="project" value="UniProtKB-EC"/>
</dbReference>
<proteinExistence type="predicted"/>
<dbReference type="RefSeq" id="WP_302713463.1">
    <property type="nucleotide sequence ID" value="NZ_JAULRT010000059.1"/>
</dbReference>
<dbReference type="Proteomes" id="UP001168380">
    <property type="component" value="Unassembled WGS sequence"/>
</dbReference>
<sequence>MKILLVEDSATLRHAMSQYIVEAGHTALVAESGEQALQLLEDTPVDMIIMDVEMPGLNGFETTTLIREWLGSHWIPIIFVTGMSDDEDYRKGIEAGGDDYLIKPVSKMIITAKIRAMERIADMRDQLNRLNQELEALSQLDSLTQILNRRTFNEEAQKQWLLAGRKQTHTSVLMIDVDHFKLYNDHYGHPAGDRCLKSITEAIRSCLHRPYDLLGRYGGEEFVVLLPDTDTAGATRVSQCIKNAVAKADIAHEVSPSAERVTVSVGGASCPQTSGYSLEDIIKAADRALYRAKHSGRNQYKIDEMTAHRTVVIAHPDDDVQQLASACLQPHYNLITADTADEALELALNIRPDLLILSPHMRDSGGRFLADRLAQAPRTRATPQLYLGHVEEPPPTQRPSVNLPFEAEELVKMAGQLLGG</sequence>
<keyword evidence="4" id="KW-0175">Coiled coil</keyword>
<dbReference type="Gene3D" id="3.30.70.270">
    <property type="match status" value="1"/>
</dbReference>
<dbReference type="CDD" id="cd01949">
    <property type="entry name" value="GGDEF"/>
    <property type="match status" value="1"/>
</dbReference>
<dbReference type="Gene3D" id="3.40.50.2300">
    <property type="match status" value="2"/>
</dbReference>
<dbReference type="CDD" id="cd17546">
    <property type="entry name" value="REC_hyHK_CKI1_RcsC-like"/>
    <property type="match status" value="1"/>
</dbReference>
<dbReference type="InterPro" id="IPR050469">
    <property type="entry name" value="Diguanylate_Cyclase"/>
</dbReference>
<evidence type="ECO:0000256" key="2">
    <source>
        <dbReference type="ARBA" id="ARBA00034247"/>
    </source>
</evidence>
<dbReference type="PANTHER" id="PTHR45138">
    <property type="entry name" value="REGULATORY COMPONENTS OF SENSORY TRANSDUCTION SYSTEM"/>
    <property type="match status" value="1"/>
</dbReference>
<gene>
    <name evidence="7" type="ORF">QWI16_12110</name>
</gene>
<keyword evidence="8" id="KW-1185">Reference proteome</keyword>
<dbReference type="EC" id="2.7.7.65" evidence="1"/>
<comment type="catalytic activity">
    <reaction evidence="2">
        <text>2 GTP = 3',3'-c-di-GMP + 2 diphosphate</text>
        <dbReference type="Rhea" id="RHEA:24898"/>
        <dbReference type="ChEBI" id="CHEBI:33019"/>
        <dbReference type="ChEBI" id="CHEBI:37565"/>
        <dbReference type="ChEBI" id="CHEBI:58805"/>
        <dbReference type="EC" id="2.7.7.65"/>
    </reaction>
</comment>
<evidence type="ECO:0000259" key="5">
    <source>
        <dbReference type="PROSITE" id="PS50110"/>
    </source>
</evidence>
<dbReference type="EMBL" id="JAULRT010000059">
    <property type="protein sequence ID" value="MDO3382914.1"/>
    <property type="molecule type" value="Genomic_DNA"/>
</dbReference>
<dbReference type="InterPro" id="IPR043128">
    <property type="entry name" value="Rev_trsase/Diguanyl_cyclase"/>
</dbReference>
<evidence type="ECO:0000313" key="8">
    <source>
        <dbReference type="Proteomes" id="UP001168380"/>
    </source>
</evidence>
<evidence type="ECO:0000313" key="7">
    <source>
        <dbReference type="EMBL" id="MDO3382914.1"/>
    </source>
</evidence>
<dbReference type="PANTHER" id="PTHR45138:SF9">
    <property type="entry name" value="DIGUANYLATE CYCLASE DGCM-RELATED"/>
    <property type="match status" value="1"/>
</dbReference>
<dbReference type="PROSITE" id="PS50887">
    <property type="entry name" value="GGDEF"/>
    <property type="match status" value="1"/>
</dbReference>
<dbReference type="NCBIfam" id="TIGR00254">
    <property type="entry name" value="GGDEF"/>
    <property type="match status" value="1"/>
</dbReference>
<keyword evidence="7" id="KW-0808">Transferase</keyword>
<dbReference type="InterPro" id="IPR011006">
    <property type="entry name" value="CheY-like_superfamily"/>
</dbReference>
<dbReference type="InterPro" id="IPR000160">
    <property type="entry name" value="GGDEF_dom"/>
</dbReference>
<keyword evidence="3" id="KW-0597">Phosphoprotein</keyword>
<dbReference type="PROSITE" id="PS50110">
    <property type="entry name" value="RESPONSE_REGULATORY"/>
    <property type="match status" value="1"/>
</dbReference>
<dbReference type="SMART" id="SM00448">
    <property type="entry name" value="REC"/>
    <property type="match status" value="1"/>
</dbReference>
<dbReference type="Pfam" id="PF00072">
    <property type="entry name" value="Response_reg"/>
    <property type="match status" value="1"/>
</dbReference>
<feature type="domain" description="GGDEF" evidence="6">
    <location>
        <begin position="168"/>
        <end position="305"/>
    </location>
</feature>
<feature type="domain" description="Response regulatory" evidence="5">
    <location>
        <begin position="2"/>
        <end position="118"/>
    </location>
</feature>
<dbReference type="InterPro" id="IPR001789">
    <property type="entry name" value="Sig_transdc_resp-reg_receiver"/>
</dbReference>
<dbReference type="Pfam" id="PF00990">
    <property type="entry name" value="GGDEF"/>
    <property type="match status" value="1"/>
</dbReference>
<comment type="caution">
    <text evidence="7">The sequence shown here is derived from an EMBL/GenBank/DDBJ whole genome shotgun (WGS) entry which is preliminary data.</text>
</comment>
<feature type="coiled-coil region" evidence="4">
    <location>
        <begin position="113"/>
        <end position="140"/>
    </location>
</feature>
<evidence type="ECO:0000259" key="6">
    <source>
        <dbReference type="PROSITE" id="PS50887"/>
    </source>
</evidence>
<reference evidence="7" key="1">
    <citation type="submission" date="2023-07" db="EMBL/GenBank/DDBJ databases">
        <title>Gilvimarinus algae sp. nov., isolated from the surface of Kelp.</title>
        <authorList>
            <person name="Sun Y.Y."/>
            <person name="Gong Y."/>
            <person name="Du Z.J."/>
        </authorList>
    </citation>
    <scope>NUCLEOTIDE SEQUENCE</scope>
    <source>
        <strain evidence="7">SDUM040014</strain>
    </source>
</reference>
<dbReference type="SMART" id="SM00267">
    <property type="entry name" value="GGDEF"/>
    <property type="match status" value="1"/>
</dbReference>
<evidence type="ECO:0000256" key="4">
    <source>
        <dbReference type="SAM" id="Coils"/>
    </source>
</evidence>
<dbReference type="InterPro" id="IPR029787">
    <property type="entry name" value="Nucleotide_cyclase"/>
</dbReference>
<evidence type="ECO:0000256" key="1">
    <source>
        <dbReference type="ARBA" id="ARBA00012528"/>
    </source>
</evidence>
<keyword evidence="7" id="KW-0548">Nucleotidyltransferase</keyword>
<name>A0ABT8THD4_9GAMM</name>
<dbReference type="SUPFAM" id="SSF52172">
    <property type="entry name" value="CheY-like"/>
    <property type="match status" value="2"/>
</dbReference>
<dbReference type="SUPFAM" id="SSF55073">
    <property type="entry name" value="Nucleotide cyclase"/>
    <property type="match status" value="1"/>
</dbReference>
<feature type="modified residue" description="4-aspartylphosphate" evidence="3">
    <location>
        <position position="51"/>
    </location>
</feature>
<organism evidence="7 8">
    <name type="scientific">Gilvimarinus algae</name>
    <dbReference type="NCBI Taxonomy" id="3058037"/>
    <lineage>
        <taxon>Bacteria</taxon>
        <taxon>Pseudomonadati</taxon>
        <taxon>Pseudomonadota</taxon>
        <taxon>Gammaproteobacteria</taxon>
        <taxon>Cellvibrionales</taxon>
        <taxon>Cellvibrionaceae</taxon>
        <taxon>Gilvimarinus</taxon>
    </lineage>
</organism>